<dbReference type="AlphaFoldDB" id="A0A2N6QLR5"/>
<keyword evidence="1" id="KW-0812">Transmembrane</keyword>
<accession>A0A2N6QLR5</accession>
<protein>
    <submittedName>
        <fullName evidence="3">Uncharacterized protein</fullName>
    </submittedName>
</protein>
<dbReference type="EMBL" id="JANSLD010000029">
    <property type="protein sequence ID" value="MCY1583537.1"/>
    <property type="molecule type" value="Genomic_DNA"/>
</dbReference>
<dbReference type="RefSeq" id="WP_070503187.1">
    <property type="nucleotide sequence ID" value="NZ_JAASJD010000002.1"/>
</dbReference>
<reference evidence="2" key="3">
    <citation type="submission" date="2022-08" db="EMBL/GenBank/DDBJ databases">
        <authorList>
            <person name="Magnan C."/>
        </authorList>
    </citation>
    <scope>NUCLEOTIDE SEQUENCE</scope>
    <source>
        <strain evidence="2">NSP012P</strain>
    </source>
</reference>
<evidence type="ECO:0000313" key="5">
    <source>
        <dbReference type="Proteomes" id="UP001072952"/>
    </source>
</evidence>
<gene>
    <name evidence="3" type="ORF">CJ235_02645</name>
    <name evidence="2" type="ORF">NW133_08335</name>
</gene>
<dbReference type="Proteomes" id="UP000235748">
    <property type="component" value="Unassembled WGS sequence"/>
</dbReference>
<organism evidence="3 4">
    <name type="scientific">Staphylococcus pettenkoferi</name>
    <dbReference type="NCBI Taxonomy" id="170573"/>
    <lineage>
        <taxon>Bacteria</taxon>
        <taxon>Bacillati</taxon>
        <taxon>Bacillota</taxon>
        <taxon>Bacilli</taxon>
        <taxon>Bacillales</taxon>
        <taxon>Staphylococcaceae</taxon>
        <taxon>Staphylococcus</taxon>
    </lineage>
</organism>
<feature type="transmembrane region" description="Helical" evidence="1">
    <location>
        <begin position="34"/>
        <end position="51"/>
    </location>
</feature>
<keyword evidence="5" id="KW-1185">Reference proteome</keyword>
<reference evidence="2" key="2">
    <citation type="journal article" date="2022" name="Int. J. Mol. Sci.">
        <title>Phenotypic and Genotypic Virulence Characterisation of Staphylococcus pettenkoferi Strains Isolated from Human Bloodstream and Diabetic Foot Infections.</title>
        <authorList>
            <person name="Magnan C."/>
            <person name="Ahmad-Mansour N."/>
            <person name="Pouget C."/>
            <person name="Morsli M."/>
            <person name="Huc-Brandt S."/>
            <person name="Pantel A."/>
            <person name="Dunyach-Remy C."/>
            <person name="Sotto A."/>
            <person name="Molle V."/>
            <person name="Lavigne J.-P."/>
        </authorList>
    </citation>
    <scope>NUCLEOTIDE SEQUENCE</scope>
    <source>
        <strain evidence="2">NSP012P</strain>
    </source>
</reference>
<evidence type="ECO:0000313" key="4">
    <source>
        <dbReference type="Proteomes" id="UP000235748"/>
    </source>
</evidence>
<keyword evidence="1" id="KW-0472">Membrane</keyword>
<reference evidence="3 4" key="1">
    <citation type="submission" date="2017-09" db="EMBL/GenBank/DDBJ databases">
        <title>Bacterial strain isolated from the female urinary microbiota.</title>
        <authorList>
            <person name="Thomas-White K."/>
            <person name="Kumar N."/>
            <person name="Forster S."/>
            <person name="Putonti C."/>
            <person name="Lawley T."/>
            <person name="Wolfe A.J."/>
        </authorList>
    </citation>
    <scope>NUCLEOTIDE SEQUENCE [LARGE SCALE GENOMIC DNA]</scope>
    <source>
        <strain evidence="3 4">UMB0834</strain>
    </source>
</reference>
<evidence type="ECO:0000256" key="1">
    <source>
        <dbReference type="SAM" id="Phobius"/>
    </source>
</evidence>
<sequence>MIIIWLLCAVLIVVLTYCAIKRYQKHLSYVMQQVIIVVMLIVESVVIYYLVQEIVKFIVRGLGLFYHE</sequence>
<comment type="caution">
    <text evidence="3">The sequence shown here is derived from an EMBL/GenBank/DDBJ whole genome shotgun (WGS) entry which is preliminary data.</text>
</comment>
<name>A0A2N6QLR5_9STAP</name>
<dbReference type="EMBL" id="PNGG01000001">
    <property type="protein sequence ID" value="PMC20592.1"/>
    <property type="molecule type" value="Genomic_DNA"/>
</dbReference>
<evidence type="ECO:0000313" key="2">
    <source>
        <dbReference type="EMBL" id="MCY1583537.1"/>
    </source>
</evidence>
<proteinExistence type="predicted"/>
<keyword evidence="1" id="KW-1133">Transmembrane helix</keyword>
<dbReference type="STRING" id="170573.GCA_001076995_00484"/>
<evidence type="ECO:0000313" key="3">
    <source>
        <dbReference type="EMBL" id="PMC20592.1"/>
    </source>
</evidence>
<dbReference type="Proteomes" id="UP001072952">
    <property type="component" value="Unassembled WGS sequence"/>
</dbReference>